<dbReference type="PANTHER" id="PTHR37984:SF5">
    <property type="entry name" value="PROTEIN NYNRIN-LIKE"/>
    <property type="match status" value="1"/>
</dbReference>
<dbReference type="CDD" id="cd09274">
    <property type="entry name" value="RNase_HI_RT_Ty3"/>
    <property type="match status" value="1"/>
</dbReference>
<dbReference type="InterPro" id="IPR021109">
    <property type="entry name" value="Peptidase_aspartic_dom_sf"/>
</dbReference>
<dbReference type="Gene3D" id="2.40.70.10">
    <property type="entry name" value="Acid Proteases"/>
    <property type="match status" value="1"/>
</dbReference>
<keyword evidence="5" id="KW-0255">Endonuclease</keyword>
<evidence type="ECO:0000313" key="11">
    <source>
        <dbReference type="EMBL" id="UYV78604.1"/>
    </source>
</evidence>
<keyword evidence="4" id="KW-0540">Nuclease</keyword>
<dbReference type="InterPro" id="IPR043502">
    <property type="entry name" value="DNA/RNA_pol_sf"/>
</dbReference>
<dbReference type="InterPro" id="IPR050951">
    <property type="entry name" value="Retrovirus_Pol_polyprotein"/>
</dbReference>
<keyword evidence="3" id="KW-0548">Nucleotidyltransferase</keyword>
<evidence type="ECO:0000256" key="7">
    <source>
        <dbReference type="ARBA" id="ARBA00022918"/>
    </source>
</evidence>
<reference evidence="11 12" key="1">
    <citation type="submission" date="2022-01" db="EMBL/GenBank/DDBJ databases">
        <title>A chromosomal length assembly of Cordylochernes scorpioides.</title>
        <authorList>
            <person name="Zeh D."/>
            <person name="Zeh J."/>
        </authorList>
    </citation>
    <scope>NUCLEOTIDE SEQUENCE [LARGE SCALE GENOMIC DNA]</scope>
    <source>
        <strain evidence="11">IN4F17</strain>
        <tissue evidence="11">Whole Body</tissue>
    </source>
</reference>
<keyword evidence="6" id="KW-0378">Hydrolase</keyword>
<sequence>MLKTSLPNLKLKEQSIDLQAINGLITTIGKIELPLTIGKLTRKENFHVVEAPLPFGILSINTLCNFKIAIDFNNGTIFQLGAPLSTPTYHFHHVPNECTYWECQAMSQRTHHAHQPSAHGTQCAHPLVKTQSPTCQSSHAPAQHNFFTKANCLYYMPATHKATTASNHNDNAQNVSPKRDNSHIRPTRDHTSSHNSHTHNQRNKRDTRNKRRQHRASICTATANTTTPSTRNIETIQDTQQPHNRKTLRPFLSAVNAYKKFIPDHARLRTPLVNLLKRDIMWVWDDECQKAFTSLKESLTTYPTLHFYQEGLPCQVYCNASILGIAGVLKQVYPDGKIYTVQNFSRALRAHERNYPISELQCLAIVESVDNFRVSLMDRKFTIFSDHHALQWLKEIKSPSGRLFRWRLRLSRYEYEVRSINGVQQYETDVILRKPFCGFLDASLIKSHQPSPSGKSSLTMDHNGLHTVSRKGVTKIIVPKPLITKLLVSIHTQHDHPDISKMTRLISSQYYWQNMTQDIAKQIQRILRNQLDNQSRNNKNDLDEVEEGHDEEGLCCDVPKSRKIRIPPVIVENVNDWNLLCKELNNLADLSTFKPPYQYLSILSKLRI</sequence>
<feature type="domain" description="Integrase zinc-binding" evidence="10">
    <location>
        <begin position="478"/>
        <end position="524"/>
    </location>
</feature>
<gene>
    <name evidence="11" type="ORF">LAZ67_16002117</name>
</gene>
<dbReference type="InterPro" id="IPR041588">
    <property type="entry name" value="Integrase_H2C2"/>
</dbReference>
<feature type="compositionally biased region" description="Basic residues" evidence="8">
    <location>
        <begin position="196"/>
        <end position="215"/>
    </location>
</feature>
<evidence type="ECO:0000256" key="4">
    <source>
        <dbReference type="ARBA" id="ARBA00022722"/>
    </source>
</evidence>
<evidence type="ECO:0000256" key="3">
    <source>
        <dbReference type="ARBA" id="ARBA00022695"/>
    </source>
</evidence>
<dbReference type="PANTHER" id="PTHR37984">
    <property type="entry name" value="PROTEIN CBG26694"/>
    <property type="match status" value="1"/>
</dbReference>
<feature type="domain" description="Reverse transcriptase RNase H-like" evidence="9">
    <location>
        <begin position="313"/>
        <end position="413"/>
    </location>
</feature>
<feature type="compositionally biased region" description="Polar residues" evidence="8">
    <location>
        <begin position="164"/>
        <end position="176"/>
    </location>
</feature>
<evidence type="ECO:0000256" key="8">
    <source>
        <dbReference type="SAM" id="MobiDB-lite"/>
    </source>
</evidence>
<dbReference type="SUPFAM" id="SSF56672">
    <property type="entry name" value="DNA/RNA polymerases"/>
    <property type="match status" value="1"/>
</dbReference>
<proteinExistence type="predicted"/>
<keyword evidence="12" id="KW-1185">Reference proteome</keyword>
<evidence type="ECO:0000256" key="6">
    <source>
        <dbReference type="ARBA" id="ARBA00022801"/>
    </source>
</evidence>
<dbReference type="EC" id="2.7.7.49" evidence="1"/>
<keyword evidence="7" id="KW-0695">RNA-directed DNA polymerase</keyword>
<organism evidence="11 12">
    <name type="scientific">Cordylochernes scorpioides</name>
    <dbReference type="NCBI Taxonomy" id="51811"/>
    <lineage>
        <taxon>Eukaryota</taxon>
        <taxon>Metazoa</taxon>
        <taxon>Ecdysozoa</taxon>
        <taxon>Arthropoda</taxon>
        <taxon>Chelicerata</taxon>
        <taxon>Arachnida</taxon>
        <taxon>Pseudoscorpiones</taxon>
        <taxon>Cheliferoidea</taxon>
        <taxon>Chernetidae</taxon>
        <taxon>Cordylochernes</taxon>
    </lineage>
</organism>
<evidence type="ECO:0000313" key="12">
    <source>
        <dbReference type="Proteomes" id="UP001235939"/>
    </source>
</evidence>
<feature type="region of interest" description="Disordered" evidence="8">
    <location>
        <begin position="164"/>
        <end position="219"/>
    </location>
</feature>
<evidence type="ECO:0000256" key="5">
    <source>
        <dbReference type="ARBA" id="ARBA00022759"/>
    </source>
</evidence>
<evidence type="ECO:0000259" key="9">
    <source>
        <dbReference type="Pfam" id="PF17917"/>
    </source>
</evidence>
<evidence type="ECO:0000259" key="10">
    <source>
        <dbReference type="Pfam" id="PF17921"/>
    </source>
</evidence>
<dbReference type="Proteomes" id="UP001235939">
    <property type="component" value="Chromosome 16"/>
</dbReference>
<keyword evidence="2" id="KW-0808">Transferase</keyword>
<dbReference type="Pfam" id="PF17917">
    <property type="entry name" value="RT_RNaseH"/>
    <property type="match status" value="1"/>
</dbReference>
<dbReference type="EMBL" id="CP092878">
    <property type="protein sequence ID" value="UYV78604.1"/>
    <property type="molecule type" value="Genomic_DNA"/>
</dbReference>
<dbReference type="InterPro" id="IPR041373">
    <property type="entry name" value="RT_RNaseH"/>
</dbReference>
<dbReference type="Gene3D" id="1.10.340.70">
    <property type="match status" value="1"/>
</dbReference>
<dbReference type="InterPro" id="IPR043128">
    <property type="entry name" value="Rev_trsase/Diguanyl_cyclase"/>
</dbReference>
<dbReference type="Pfam" id="PF17921">
    <property type="entry name" value="Integrase_H2C2"/>
    <property type="match status" value="1"/>
</dbReference>
<protein>
    <recommendedName>
        <fullName evidence="1">RNA-directed DNA polymerase</fullName>
        <ecNumber evidence="1">2.7.7.49</ecNumber>
    </recommendedName>
</protein>
<evidence type="ECO:0000256" key="2">
    <source>
        <dbReference type="ARBA" id="ARBA00022679"/>
    </source>
</evidence>
<name>A0ABY6LD00_9ARAC</name>
<feature type="compositionally biased region" description="Basic and acidic residues" evidence="8">
    <location>
        <begin position="177"/>
        <end position="192"/>
    </location>
</feature>
<accession>A0ABY6LD00</accession>
<dbReference type="Gene3D" id="3.30.70.270">
    <property type="match status" value="1"/>
</dbReference>
<evidence type="ECO:0000256" key="1">
    <source>
        <dbReference type="ARBA" id="ARBA00012493"/>
    </source>
</evidence>